<evidence type="ECO:0000256" key="1">
    <source>
        <dbReference type="ARBA" id="ARBA00022658"/>
    </source>
</evidence>
<dbReference type="Proteomes" id="UP000887578">
    <property type="component" value="Unplaced"/>
</dbReference>
<dbReference type="AlphaFoldDB" id="A0A914P1X1"/>
<evidence type="ECO:0000313" key="3">
    <source>
        <dbReference type="WBParaSite" id="PDA_v2.g11815.t1"/>
    </source>
</evidence>
<dbReference type="GO" id="GO:0005085">
    <property type="term" value="F:guanyl-nucleotide exchange factor activity"/>
    <property type="evidence" value="ECO:0007669"/>
    <property type="project" value="UniProtKB-KW"/>
</dbReference>
<dbReference type="InterPro" id="IPR051336">
    <property type="entry name" value="RhoGEF_Guanine_NuclExch_SF"/>
</dbReference>
<accession>A0A914P1X1</accession>
<organism evidence="2 3">
    <name type="scientific">Panagrolaimus davidi</name>
    <dbReference type="NCBI Taxonomy" id="227884"/>
    <lineage>
        <taxon>Eukaryota</taxon>
        <taxon>Metazoa</taxon>
        <taxon>Ecdysozoa</taxon>
        <taxon>Nematoda</taxon>
        <taxon>Chromadorea</taxon>
        <taxon>Rhabditida</taxon>
        <taxon>Tylenchina</taxon>
        <taxon>Panagrolaimomorpha</taxon>
        <taxon>Panagrolaimoidea</taxon>
        <taxon>Panagrolaimidae</taxon>
        <taxon>Panagrolaimus</taxon>
    </lineage>
</organism>
<dbReference type="Gene3D" id="1.20.58.60">
    <property type="match status" value="1"/>
</dbReference>
<keyword evidence="2" id="KW-1185">Reference proteome</keyword>
<name>A0A914P1X1_9BILA</name>
<reference evidence="3" key="1">
    <citation type="submission" date="2022-11" db="UniProtKB">
        <authorList>
            <consortium name="WormBaseParasite"/>
        </authorList>
    </citation>
    <scope>IDENTIFICATION</scope>
</reference>
<dbReference type="WBParaSite" id="PDA_v2.g11815.t1">
    <property type="protein sequence ID" value="PDA_v2.g11815.t1"/>
    <property type="gene ID" value="PDA_v2.g11815"/>
</dbReference>
<dbReference type="PANTHER" id="PTHR22826:SF211">
    <property type="entry name" value="LD43457P"/>
    <property type="match status" value="1"/>
</dbReference>
<sequence>MIYLEEHRDVGDSVHKAEDLAKQHEEYASNAMADVQMARALREKGDELIAMQDLELSDSLLPKCDELSRMASALTSALDRRTQVLLLSRNMHEQISQVCYYCFYLVAFFQWFQKSENL</sequence>
<proteinExistence type="predicted"/>
<protein>
    <submittedName>
        <fullName evidence="3">Uncharacterized protein</fullName>
    </submittedName>
</protein>
<dbReference type="GO" id="GO:0005737">
    <property type="term" value="C:cytoplasm"/>
    <property type="evidence" value="ECO:0007669"/>
    <property type="project" value="TreeGrafter"/>
</dbReference>
<evidence type="ECO:0000313" key="2">
    <source>
        <dbReference type="Proteomes" id="UP000887578"/>
    </source>
</evidence>
<dbReference type="SUPFAM" id="SSF46966">
    <property type="entry name" value="Spectrin repeat"/>
    <property type="match status" value="1"/>
</dbReference>
<dbReference type="PANTHER" id="PTHR22826">
    <property type="entry name" value="RHO GUANINE EXCHANGE FACTOR-RELATED"/>
    <property type="match status" value="1"/>
</dbReference>
<keyword evidence="1" id="KW-0344">Guanine-nucleotide releasing factor</keyword>